<dbReference type="NCBIfam" id="TIGR03953">
    <property type="entry name" value="rplD_bact"/>
    <property type="match status" value="1"/>
</dbReference>
<dbReference type="InterPro" id="IPR002136">
    <property type="entry name" value="Ribosomal_uL4"/>
</dbReference>
<evidence type="ECO:0000256" key="4">
    <source>
        <dbReference type="ARBA" id="ARBA00035244"/>
    </source>
</evidence>
<dbReference type="GO" id="GO:0003735">
    <property type="term" value="F:structural constituent of ribosome"/>
    <property type="evidence" value="ECO:0007669"/>
    <property type="project" value="InterPro"/>
</dbReference>
<evidence type="ECO:0000313" key="7">
    <source>
        <dbReference type="EMBL" id="PIU68639.1"/>
    </source>
</evidence>
<dbReference type="AlphaFoldDB" id="A0A2M7AMK4"/>
<sequence length="254" mass="28507">MKEPKANLYKSSGELVEEIKLEPRIFGVEFNPTLIAQAVRVYLANQRQGTARTKTRGDVSGGGKKPWKQKGTGRARQGSTRSPLWTKGGVAHGPKNRDYSLKINKLMRRKALFSALSTKVADKKTFILEGLKLPQIKTQMLVKIFKNLKLEKSKLLVLPETDKTIYLSARNIPEVETVLAGDLNAYVVFKNQNIILLKESLAKLNQVFLAGKKKEENTSIKGKIAKTADRKPRLSKITKKDKPKTSKRPEQGLR</sequence>
<dbReference type="InterPro" id="IPR023574">
    <property type="entry name" value="Ribosomal_uL4_dom_sf"/>
</dbReference>
<comment type="subunit">
    <text evidence="5">Part of the 50S ribosomal subunit.</text>
</comment>
<dbReference type="InterPro" id="IPR013005">
    <property type="entry name" value="Ribosomal_uL4-like"/>
</dbReference>
<keyword evidence="2 5" id="KW-0689">Ribosomal protein</keyword>
<dbReference type="Proteomes" id="UP000229916">
    <property type="component" value="Unassembled WGS sequence"/>
</dbReference>
<keyword evidence="5" id="KW-0694">RNA-binding</keyword>
<dbReference type="Gene3D" id="3.40.1370.10">
    <property type="match status" value="1"/>
</dbReference>
<proteinExistence type="inferred from homology"/>
<evidence type="ECO:0000256" key="2">
    <source>
        <dbReference type="ARBA" id="ARBA00022980"/>
    </source>
</evidence>
<dbReference type="SUPFAM" id="SSF52166">
    <property type="entry name" value="Ribosomal protein L4"/>
    <property type="match status" value="1"/>
</dbReference>
<evidence type="ECO:0000256" key="5">
    <source>
        <dbReference type="HAMAP-Rule" id="MF_01328"/>
    </source>
</evidence>
<protein>
    <recommendedName>
        <fullName evidence="4 5">Large ribosomal subunit protein uL4</fullName>
    </recommendedName>
</protein>
<feature type="region of interest" description="Disordered" evidence="6">
    <location>
        <begin position="50"/>
        <end position="89"/>
    </location>
</feature>
<dbReference type="Pfam" id="PF00573">
    <property type="entry name" value="Ribosomal_L4"/>
    <property type="match status" value="1"/>
</dbReference>
<comment type="function">
    <text evidence="5">Forms part of the polypeptide exit tunnel.</text>
</comment>
<gene>
    <name evidence="5" type="primary">rplD</name>
    <name evidence="7" type="ORF">COS81_03105</name>
</gene>
<keyword evidence="5" id="KW-0699">rRNA-binding</keyword>
<dbReference type="GO" id="GO:0005840">
    <property type="term" value="C:ribosome"/>
    <property type="evidence" value="ECO:0007669"/>
    <property type="project" value="UniProtKB-KW"/>
</dbReference>
<feature type="region of interest" description="Disordered" evidence="6">
    <location>
        <begin position="220"/>
        <end position="254"/>
    </location>
</feature>
<dbReference type="GO" id="GO:0006412">
    <property type="term" value="P:translation"/>
    <property type="evidence" value="ECO:0007669"/>
    <property type="project" value="UniProtKB-UniRule"/>
</dbReference>
<dbReference type="EMBL" id="PEWD01000064">
    <property type="protein sequence ID" value="PIU68639.1"/>
    <property type="molecule type" value="Genomic_DNA"/>
</dbReference>
<dbReference type="HAMAP" id="MF_01328_B">
    <property type="entry name" value="Ribosomal_uL4_B"/>
    <property type="match status" value="1"/>
</dbReference>
<comment type="similarity">
    <text evidence="1 5">Belongs to the universal ribosomal protein uL4 family.</text>
</comment>
<dbReference type="PANTHER" id="PTHR10746">
    <property type="entry name" value="50S RIBOSOMAL PROTEIN L4"/>
    <property type="match status" value="1"/>
</dbReference>
<accession>A0A2M7AMK4</accession>
<organism evidence="7 8">
    <name type="scientific">candidate division WWE3 bacterium CG06_land_8_20_14_3_00_42_16</name>
    <dbReference type="NCBI Taxonomy" id="1975083"/>
    <lineage>
        <taxon>Bacteria</taxon>
        <taxon>Katanobacteria</taxon>
    </lineage>
</organism>
<evidence type="ECO:0000256" key="1">
    <source>
        <dbReference type="ARBA" id="ARBA00010528"/>
    </source>
</evidence>
<evidence type="ECO:0000313" key="8">
    <source>
        <dbReference type="Proteomes" id="UP000229916"/>
    </source>
</evidence>
<evidence type="ECO:0000256" key="3">
    <source>
        <dbReference type="ARBA" id="ARBA00023274"/>
    </source>
</evidence>
<dbReference type="GO" id="GO:0019843">
    <property type="term" value="F:rRNA binding"/>
    <property type="evidence" value="ECO:0007669"/>
    <property type="project" value="UniProtKB-UniRule"/>
</dbReference>
<keyword evidence="3 5" id="KW-0687">Ribonucleoprotein</keyword>
<evidence type="ECO:0000256" key="6">
    <source>
        <dbReference type="SAM" id="MobiDB-lite"/>
    </source>
</evidence>
<comment type="caution">
    <text evidence="7">The sequence shown here is derived from an EMBL/GenBank/DDBJ whole genome shotgun (WGS) entry which is preliminary data.</text>
</comment>
<feature type="compositionally biased region" description="Basic and acidic residues" evidence="6">
    <location>
        <begin position="226"/>
        <end position="254"/>
    </location>
</feature>
<comment type="function">
    <text evidence="5">One of the primary rRNA binding proteins, this protein initially binds near the 5'-end of the 23S rRNA. It is important during the early stages of 50S assembly. It makes multiple contacts with different domains of the 23S rRNA in the assembled 50S subunit and ribosome.</text>
</comment>
<name>A0A2M7AMK4_UNCKA</name>
<dbReference type="PANTHER" id="PTHR10746:SF6">
    <property type="entry name" value="LARGE RIBOSOMAL SUBUNIT PROTEIN UL4M"/>
    <property type="match status" value="1"/>
</dbReference>
<dbReference type="GO" id="GO:1990904">
    <property type="term" value="C:ribonucleoprotein complex"/>
    <property type="evidence" value="ECO:0007669"/>
    <property type="project" value="UniProtKB-KW"/>
</dbReference>
<reference evidence="8" key="1">
    <citation type="submission" date="2017-09" db="EMBL/GenBank/DDBJ databases">
        <title>Depth-based differentiation of microbial function through sediment-hosted aquifers and enrichment of novel symbionts in the deep terrestrial subsurface.</title>
        <authorList>
            <person name="Probst A.J."/>
            <person name="Ladd B."/>
            <person name="Jarett J.K."/>
            <person name="Geller-Mcgrath D.E."/>
            <person name="Sieber C.M.K."/>
            <person name="Emerson J.B."/>
            <person name="Anantharaman K."/>
            <person name="Thomas B.C."/>
            <person name="Malmstrom R."/>
            <person name="Stieglmeier M."/>
            <person name="Klingl A."/>
            <person name="Woyke T."/>
            <person name="Ryan C.M."/>
            <person name="Banfield J.F."/>
        </authorList>
    </citation>
    <scope>NUCLEOTIDE SEQUENCE [LARGE SCALE GENOMIC DNA]</scope>
</reference>